<accession>A0A1H3ACE0</accession>
<dbReference type="STRING" id="670155.SAMN04488001_2819"/>
<dbReference type="GO" id="GO:0016740">
    <property type="term" value="F:transferase activity"/>
    <property type="evidence" value="ECO:0007669"/>
    <property type="project" value="UniProtKB-KW"/>
</dbReference>
<name>A0A1H3ACE0_9RHOB</name>
<evidence type="ECO:0000313" key="3">
    <source>
        <dbReference type="Proteomes" id="UP000199441"/>
    </source>
</evidence>
<dbReference type="InterPro" id="IPR013024">
    <property type="entry name" value="GGCT-like"/>
</dbReference>
<dbReference type="Pfam" id="PF06094">
    <property type="entry name" value="GGACT"/>
    <property type="match status" value="1"/>
</dbReference>
<dbReference type="OrthoDB" id="5567366at2"/>
<keyword evidence="2" id="KW-0808">Transferase</keyword>
<dbReference type="InterPro" id="IPR009288">
    <property type="entry name" value="AIG2-like_dom"/>
</dbReference>
<organism evidence="2 3">
    <name type="scientific">Litoreibacter albidus</name>
    <dbReference type="NCBI Taxonomy" id="670155"/>
    <lineage>
        <taxon>Bacteria</taxon>
        <taxon>Pseudomonadati</taxon>
        <taxon>Pseudomonadota</taxon>
        <taxon>Alphaproteobacteria</taxon>
        <taxon>Rhodobacterales</taxon>
        <taxon>Roseobacteraceae</taxon>
        <taxon>Litoreibacter</taxon>
    </lineage>
</organism>
<proteinExistence type="predicted"/>
<dbReference type="CDD" id="cd06661">
    <property type="entry name" value="GGCT_like"/>
    <property type="match status" value="1"/>
</dbReference>
<keyword evidence="3" id="KW-1185">Reference proteome</keyword>
<dbReference type="Gene3D" id="3.10.490.10">
    <property type="entry name" value="Gamma-glutamyl cyclotransferase-like"/>
    <property type="match status" value="1"/>
</dbReference>
<protein>
    <submittedName>
        <fullName evidence="2">Gamma-glutamyl cyclotransferase, AIG2-like</fullName>
    </submittedName>
</protein>
<evidence type="ECO:0000259" key="1">
    <source>
        <dbReference type="Pfam" id="PF06094"/>
    </source>
</evidence>
<evidence type="ECO:0000313" key="2">
    <source>
        <dbReference type="EMBL" id="SDX27131.1"/>
    </source>
</evidence>
<dbReference type="AlphaFoldDB" id="A0A1H3ACE0"/>
<dbReference type="Proteomes" id="UP000199441">
    <property type="component" value="Unassembled WGS sequence"/>
</dbReference>
<dbReference type="SUPFAM" id="SSF110857">
    <property type="entry name" value="Gamma-glutamyl cyclotransferase-like"/>
    <property type="match status" value="1"/>
</dbReference>
<dbReference type="InterPro" id="IPR036568">
    <property type="entry name" value="GGCT-like_sf"/>
</dbReference>
<dbReference type="EMBL" id="FNOI01000005">
    <property type="protein sequence ID" value="SDX27131.1"/>
    <property type="molecule type" value="Genomic_DNA"/>
</dbReference>
<reference evidence="3" key="1">
    <citation type="submission" date="2016-10" db="EMBL/GenBank/DDBJ databases">
        <authorList>
            <person name="Varghese N."/>
            <person name="Submissions S."/>
        </authorList>
    </citation>
    <scope>NUCLEOTIDE SEQUENCE [LARGE SCALE GENOMIC DNA]</scope>
    <source>
        <strain evidence="3">DSM 26922</strain>
    </source>
</reference>
<sequence>MLDPYFFGYGSLVNAATHTYRSTHPAQLNGWRRVWRHTSLRDQAFLSVTPAEGAQIDGLIAEVPNSDWQVLDLRETGYFRSNLDATQLKHSAGAVDVQMYQTQPELQATPDVRHPILLSYLDVVVQGFLEVFGEDGAERFFETTDGWDTPVLNDRSNPRYPRSQILTTSQTALVDAKLAHIGAQIITPR</sequence>
<gene>
    <name evidence="2" type="ORF">SAMN04488001_2819</name>
</gene>
<feature type="domain" description="Gamma-glutamylcyclotransferase AIG2-like" evidence="1">
    <location>
        <begin position="7"/>
        <end position="104"/>
    </location>
</feature>
<dbReference type="RefSeq" id="WP_089947574.1">
    <property type="nucleotide sequence ID" value="NZ_FNOI01000005.1"/>
</dbReference>